<proteinExistence type="predicted"/>
<dbReference type="Gene3D" id="3.30.565.10">
    <property type="entry name" value="Histidine kinase-like ATPase, C-terminal domain"/>
    <property type="match status" value="1"/>
</dbReference>
<reference evidence="3" key="1">
    <citation type="submission" date="2023-07" db="EMBL/GenBank/DDBJ databases">
        <title>30 novel species of actinomycetes from the DSMZ collection.</title>
        <authorList>
            <person name="Nouioui I."/>
        </authorList>
    </citation>
    <scope>NUCLEOTIDE SEQUENCE [LARGE SCALE GENOMIC DNA]</scope>
    <source>
        <strain evidence="3">DSM 41635</strain>
    </source>
</reference>
<evidence type="ECO:0000313" key="3">
    <source>
        <dbReference type="Proteomes" id="UP001180503"/>
    </source>
</evidence>
<feature type="compositionally biased region" description="Basic residues" evidence="1">
    <location>
        <begin position="116"/>
        <end position="127"/>
    </location>
</feature>
<name>A0ABU2QD25_9ACTN</name>
<evidence type="ECO:0000256" key="1">
    <source>
        <dbReference type="SAM" id="MobiDB-lite"/>
    </source>
</evidence>
<dbReference type="RefSeq" id="WP_311709658.1">
    <property type="nucleotide sequence ID" value="NZ_JAVRFB010000005.1"/>
</dbReference>
<sequence length="127" mass="13931">MVDEKLAQVVGIDPADVWKRVDAEPGDLSDILDAAERVATVDGDVNSREKAILAELRARCRRARLSRQRDAEAGRGLLLVTALADEWGVTDRRSGHGTTGWTSLSLGRPSAERPRRTGKGCLRSRIR</sequence>
<dbReference type="EMBL" id="JAVRFB010000005">
    <property type="protein sequence ID" value="MDT0401917.1"/>
    <property type="molecule type" value="Genomic_DNA"/>
</dbReference>
<dbReference type="InterPro" id="IPR036890">
    <property type="entry name" value="HATPase_C_sf"/>
</dbReference>
<comment type="caution">
    <text evidence="2">The sequence shown here is derived from an EMBL/GenBank/DDBJ whole genome shotgun (WGS) entry which is preliminary data.</text>
</comment>
<protein>
    <recommendedName>
        <fullName evidence="4">DUF222 domain-containing protein</fullName>
    </recommendedName>
</protein>
<evidence type="ECO:0008006" key="4">
    <source>
        <dbReference type="Google" id="ProtNLM"/>
    </source>
</evidence>
<feature type="region of interest" description="Disordered" evidence="1">
    <location>
        <begin position="91"/>
        <end position="127"/>
    </location>
</feature>
<dbReference type="Proteomes" id="UP001180503">
    <property type="component" value="Unassembled WGS sequence"/>
</dbReference>
<accession>A0ABU2QD25</accession>
<organism evidence="2 3">
    <name type="scientific">Streptomyces edwardsiae</name>
    <dbReference type="NCBI Taxonomy" id="3075527"/>
    <lineage>
        <taxon>Bacteria</taxon>
        <taxon>Bacillati</taxon>
        <taxon>Actinomycetota</taxon>
        <taxon>Actinomycetes</taxon>
        <taxon>Kitasatosporales</taxon>
        <taxon>Streptomycetaceae</taxon>
        <taxon>Streptomyces</taxon>
    </lineage>
</organism>
<evidence type="ECO:0000313" key="2">
    <source>
        <dbReference type="EMBL" id="MDT0401917.1"/>
    </source>
</evidence>
<gene>
    <name evidence="2" type="ORF">RM528_08605</name>
</gene>